<dbReference type="InterPro" id="IPR036361">
    <property type="entry name" value="SAP_dom_sf"/>
</dbReference>
<feature type="region of interest" description="Disordered" evidence="4">
    <location>
        <begin position="463"/>
        <end position="631"/>
    </location>
</feature>
<protein>
    <submittedName>
        <fullName evidence="6">GroES-like protein</fullName>
    </submittedName>
</protein>
<dbReference type="Pfam" id="PF08240">
    <property type="entry name" value="ADH_N"/>
    <property type="match status" value="1"/>
</dbReference>
<feature type="region of interest" description="Disordered" evidence="4">
    <location>
        <begin position="413"/>
        <end position="450"/>
    </location>
</feature>
<dbReference type="Pfam" id="PF18592">
    <property type="entry name" value="Tho1_MOS11_C"/>
    <property type="match status" value="1"/>
</dbReference>
<dbReference type="SUPFAM" id="SSF51735">
    <property type="entry name" value="NAD(P)-binding Rossmann-fold domains"/>
    <property type="match status" value="1"/>
</dbReference>
<dbReference type="InterPro" id="IPR020843">
    <property type="entry name" value="ER"/>
</dbReference>
<dbReference type="SUPFAM" id="SSF68906">
    <property type="entry name" value="SAP domain"/>
    <property type="match status" value="1"/>
</dbReference>
<evidence type="ECO:0000259" key="5">
    <source>
        <dbReference type="PROSITE" id="PS50800"/>
    </source>
</evidence>
<dbReference type="InterPro" id="IPR011032">
    <property type="entry name" value="GroES-like_sf"/>
</dbReference>
<dbReference type="AlphaFoldDB" id="A0A9P8FR79"/>
<feature type="non-terminal residue" evidence="6">
    <location>
        <position position="631"/>
    </location>
</feature>
<comment type="caution">
    <text evidence="6">The sequence shown here is derived from an EMBL/GenBank/DDBJ whole genome shotgun (WGS) entry which is preliminary data.</text>
</comment>
<reference evidence="6" key="1">
    <citation type="journal article" date="2021" name="J Fungi (Basel)">
        <title>Virulence traits and population genomics of the black yeast Aureobasidium melanogenum.</title>
        <authorList>
            <person name="Cernosa A."/>
            <person name="Sun X."/>
            <person name="Gostincar C."/>
            <person name="Fang C."/>
            <person name="Gunde-Cimerman N."/>
            <person name="Song Z."/>
        </authorList>
    </citation>
    <scope>NUCLEOTIDE SEQUENCE</scope>
    <source>
        <strain evidence="6">EXF-9298</strain>
    </source>
</reference>
<evidence type="ECO:0000313" key="6">
    <source>
        <dbReference type="EMBL" id="KAG9980079.1"/>
    </source>
</evidence>
<evidence type="ECO:0000256" key="2">
    <source>
        <dbReference type="ARBA" id="ARBA00011245"/>
    </source>
</evidence>
<evidence type="ECO:0000256" key="4">
    <source>
        <dbReference type="SAM" id="MobiDB-lite"/>
    </source>
</evidence>
<keyword evidence="7" id="KW-1185">Reference proteome</keyword>
<dbReference type="PANTHER" id="PTHR45348">
    <property type="entry name" value="HYPOTHETICAL OXIDOREDUCTASE (EUROFUNG)"/>
    <property type="match status" value="1"/>
</dbReference>
<dbReference type="Gene3D" id="3.90.180.10">
    <property type="entry name" value="Medium-chain alcohol dehydrogenases, catalytic domain"/>
    <property type="match status" value="1"/>
</dbReference>
<feature type="compositionally biased region" description="Low complexity" evidence="4">
    <location>
        <begin position="414"/>
        <end position="428"/>
    </location>
</feature>
<dbReference type="PANTHER" id="PTHR45348:SF5">
    <property type="entry name" value="OXIDOREDUCTASE, PUTATIVE (AFU_ORTHOLOGUE AFUA_8G01420)-RELATED"/>
    <property type="match status" value="1"/>
</dbReference>
<evidence type="ECO:0000256" key="1">
    <source>
        <dbReference type="ARBA" id="ARBA00008072"/>
    </source>
</evidence>
<keyword evidence="3" id="KW-0560">Oxidoreductase</keyword>
<name>A0A9P8FR79_AURME</name>
<dbReference type="SMART" id="SM00513">
    <property type="entry name" value="SAP"/>
    <property type="match status" value="1"/>
</dbReference>
<evidence type="ECO:0000313" key="7">
    <source>
        <dbReference type="Proteomes" id="UP000729357"/>
    </source>
</evidence>
<dbReference type="InterPro" id="IPR040746">
    <property type="entry name" value="THO1_MOS11_C"/>
</dbReference>
<evidence type="ECO:0000256" key="3">
    <source>
        <dbReference type="ARBA" id="ARBA00023002"/>
    </source>
</evidence>
<gene>
    <name evidence="6" type="ORF">KCU98_g8390</name>
</gene>
<dbReference type="InterPro" id="IPR013154">
    <property type="entry name" value="ADH-like_N"/>
</dbReference>
<dbReference type="InterPro" id="IPR003034">
    <property type="entry name" value="SAP_dom"/>
</dbReference>
<dbReference type="Gene3D" id="3.40.50.720">
    <property type="entry name" value="NAD(P)-binding Rossmann-like Domain"/>
    <property type="match status" value="1"/>
</dbReference>
<dbReference type="EMBL" id="JAHFXS010001039">
    <property type="protein sequence ID" value="KAG9980079.1"/>
    <property type="molecule type" value="Genomic_DNA"/>
</dbReference>
<feature type="domain" description="SAP" evidence="5">
    <location>
        <begin position="355"/>
        <end position="389"/>
    </location>
</feature>
<dbReference type="SMART" id="SM00829">
    <property type="entry name" value="PKS_ER"/>
    <property type="match status" value="1"/>
</dbReference>
<feature type="compositionally biased region" description="Basic and acidic residues" evidence="4">
    <location>
        <begin position="545"/>
        <end position="555"/>
    </location>
</feature>
<dbReference type="Proteomes" id="UP000729357">
    <property type="component" value="Unassembled WGS sequence"/>
</dbReference>
<comment type="subunit">
    <text evidence="2">Monomer.</text>
</comment>
<comment type="similarity">
    <text evidence="1">Belongs to the zinc-containing alcohol dehydrogenase family.</text>
</comment>
<organism evidence="6 7">
    <name type="scientific">Aureobasidium melanogenum</name>
    <name type="common">Aureobasidium pullulans var. melanogenum</name>
    <dbReference type="NCBI Taxonomy" id="46634"/>
    <lineage>
        <taxon>Eukaryota</taxon>
        <taxon>Fungi</taxon>
        <taxon>Dikarya</taxon>
        <taxon>Ascomycota</taxon>
        <taxon>Pezizomycotina</taxon>
        <taxon>Dothideomycetes</taxon>
        <taxon>Dothideomycetidae</taxon>
        <taxon>Dothideales</taxon>
        <taxon>Saccotheciaceae</taxon>
        <taxon>Aureobasidium</taxon>
    </lineage>
</organism>
<dbReference type="GO" id="GO:0016651">
    <property type="term" value="F:oxidoreductase activity, acting on NAD(P)H"/>
    <property type="evidence" value="ECO:0007669"/>
    <property type="project" value="InterPro"/>
</dbReference>
<dbReference type="PROSITE" id="PS50800">
    <property type="entry name" value="SAP"/>
    <property type="match status" value="1"/>
</dbReference>
<proteinExistence type="inferred from homology"/>
<accession>A0A9P8FR79</accession>
<dbReference type="InterPro" id="IPR036291">
    <property type="entry name" value="NAD(P)-bd_dom_sf"/>
</dbReference>
<dbReference type="Gene3D" id="1.10.720.30">
    <property type="entry name" value="SAP domain"/>
    <property type="match status" value="1"/>
</dbReference>
<feature type="compositionally biased region" description="Basic and acidic residues" evidence="4">
    <location>
        <begin position="566"/>
        <end position="583"/>
    </location>
</feature>
<dbReference type="SUPFAM" id="SSF50129">
    <property type="entry name" value="GroES-like"/>
    <property type="match status" value="1"/>
</dbReference>
<dbReference type="CDD" id="cd08249">
    <property type="entry name" value="enoyl_reductase_like"/>
    <property type="match status" value="1"/>
</dbReference>
<feature type="compositionally biased region" description="Low complexity" evidence="4">
    <location>
        <begin position="589"/>
        <end position="602"/>
    </location>
</feature>
<dbReference type="Pfam" id="PF02037">
    <property type="entry name" value="SAP"/>
    <property type="match status" value="1"/>
</dbReference>
<dbReference type="InterPro" id="IPR047122">
    <property type="entry name" value="Trans-enoyl_RdTase-like"/>
</dbReference>
<sequence>MPTMKEAHIDADINVTLRDVPIPEVTEPHQILIKVIVAGCNPKDWKMPAGMLVTIGSCPNSGDDVAGIVSAVGSAVRDFRPGDRVAALHQLGAPHGTYAEMALVWDHTTFHIGDRPFEEAAAIPMAYYMASIGLFGMLRLPMMWQRPQGEVRAMPLVIYGASGAVGSAAVQLAGNAGFHPLICVAGGSGASVVQPLIDSSKGDVVLDYREGADKLIDNMKAALGEHELHHAFDCVSEKGSSANICRVLQRGGQISLVLPLGVQEVPPGFEVSTTMAGNLWPGFKNKSDTHGAMGLAGGTEFGYCYSRLLGYWFSEGKLRVHRPEVVEGGLLGVEKALKGLREGKNHGVNDKMTEYTKMKNAELEALLKERNLPHTGKKADLVKRLQEHDAQTADGPAAPAKNEDEIDWDDEPAASKATTDAAASALAAGGQGQPPNPQAVPNQQADIDPSQTDDLTVIKPAEDASTAQPADATAPSEAQPEEPAKPAVDFTSGLAKTTLDQEIEKRKARAKKFGLNEDEDEALKALERAKRFGNTEMPGKLNEALPERRERKRGAPADGEQQGASKKRENNDNKRGGRRDGRRGGGGAQTQAKAPAPASAAPAKKEKPQMSEADRAKAEARKARFAAPSSS</sequence>
<feature type="compositionally biased region" description="Basic and acidic residues" evidence="4">
    <location>
        <begin position="603"/>
        <end position="622"/>
    </location>
</feature>
<reference evidence="6" key="2">
    <citation type="submission" date="2021-08" db="EMBL/GenBank/DDBJ databases">
        <authorList>
            <person name="Gostincar C."/>
            <person name="Sun X."/>
            <person name="Song Z."/>
            <person name="Gunde-Cimerman N."/>
        </authorList>
    </citation>
    <scope>NUCLEOTIDE SEQUENCE</scope>
    <source>
        <strain evidence="6">EXF-9298</strain>
    </source>
</reference>